<proteinExistence type="predicted"/>
<accession>A0A4Z2CL17</accession>
<evidence type="ECO:0000256" key="3">
    <source>
        <dbReference type="ARBA" id="ARBA00022989"/>
    </source>
</evidence>
<feature type="transmembrane region" description="Helical" evidence="5">
    <location>
        <begin position="343"/>
        <end position="367"/>
    </location>
</feature>
<dbReference type="Proteomes" id="UP000311919">
    <property type="component" value="Unassembled WGS sequence"/>
</dbReference>
<dbReference type="OrthoDB" id="6415790at2759"/>
<comment type="subcellular location">
    <subcellularLocation>
        <location evidence="1">Membrane</location>
        <topology evidence="1">Multi-pass membrane protein</topology>
    </subcellularLocation>
</comment>
<feature type="transmembrane region" description="Helical" evidence="5">
    <location>
        <begin position="426"/>
        <end position="450"/>
    </location>
</feature>
<feature type="transmembrane region" description="Helical" evidence="5">
    <location>
        <begin position="504"/>
        <end position="524"/>
    </location>
</feature>
<protein>
    <submittedName>
        <fullName evidence="6">Acetyl-coenzyme A transporter 1</fullName>
    </submittedName>
</protein>
<gene>
    <name evidence="6" type="ORF">EWB00_010138</name>
</gene>
<feature type="transmembrane region" description="Helical" evidence="5">
    <location>
        <begin position="23"/>
        <end position="42"/>
    </location>
</feature>
<dbReference type="InterPro" id="IPR024371">
    <property type="entry name" value="AcetylCoA_trans_1-like"/>
</dbReference>
<dbReference type="SUPFAM" id="SSF103473">
    <property type="entry name" value="MFS general substrate transporter"/>
    <property type="match status" value="1"/>
</dbReference>
<name>A0A4Z2CL17_SCHJA</name>
<keyword evidence="4 5" id="KW-0472">Membrane</keyword>
<dbReference type="AlphaFoldDB" id="A0A4Z2CL17"/>
<dbReference type="InterPro" id="IPR036259">
    <property type="entry name" value="MFS_trans_sf"/>
</dbReference>
<dbReference type="EMBL" id="SKCS01000728">
    <property type="protein sequence ID" value="TNN04905.1"/>
    <property type="molecule type" value="Genomic_DNA"/>
</dbReference>
<dbReference type="Pfam" id="PF13000">
    <property type="entry name" value="Acatn"/>
    <property type="match status" value="1"/>
</dbReference>
<evidence type="ECO:0000313" key="7">
    <source>
        <dbReference type="Proteomes" id="UP000311919"/>
    </source>
</evidence>
<evidence type="ECO:0000313" key="6">
    <source>
        <dbReference type="EMBL" id="TNN04905.1"/>
    </source>
</evidence>
<keyword evidence="3 5" id="KW-1133">Transmembrane helix</keyword>
<dbReference type="GO" id="GO:0035348">
    <property type="term" value="P:acetyl-CoA transmembrane transport"/>
    <property type="evidence" value="ECO:0007669"/>
    <property type="project" value="InterPro"/>
</dbReference>
<dbReference type="InterPro" id="IPR004752">
    <property type="entry name" value="AmpG_permease/AT-1"/>
</dbReference>
<dbReference type="STRING" id="6182.A0A4Z2CL17"/>
<keyword evidence="2 5" id="KW-0812">Transmembrane</keyword>
<dbReference type="GO" id="GO:0016020">
    <property type="term" value="C:membrane"/>
    <property type="evidence" value="ECO:0007669"/>
    <property type="project" value="UniProtKB-SubCell"/>
</dbReference>
<feature type="transmembrane region" description="Helical" evidence="5">
    <location>
        <begin position="312"/>
        <end position="331"/>
    </location>
</feature>
<comment type="caution">
    <text evidence="6">The sequence shown here is derived from an EMBL/GenBank/DDBJ whole genome shotgun (WGS) entry which is preliminary data.</text>
</comment>
<evidence type="ECO:0000256" key="2">
    <source>
        <dbReference type="ARBA" id="ARBA00022692"/>
    </source>
</evidence>
<evidence type="ECO:0000256" key="5">
    <source>
        <dbReference type="SAM" id="Phobius"/>
    </source>
</evidence>
<feature type="transmembrane region" description="Helical" evidence="5">
    <location>
        <begin position="277"/>
        <end position="297"/>
    </location>
</feature>
<sequence>MKLLWAPIVDSVYIKFVGRRKTWLTIAQYSVAIVLLVLASRINDWFGRDPDKLWSPIGSHHPVNIIQLTIMFFVLTFAIATQDIAVDGWALTMLTKKNIGWVSTCNKVGQGLGFALAFVPLVCLESPDIPNKYFRRTPIEDQGLITFSGFLYATGFSFMMVNTIVMIFRHEKGSKLDRSIRHFVSSCSFNKMKRILCRSYSSNIENIANVNYQSGVETDNKVKNSKLSILDFSVDTASYTEDGTKSQPKEGEMNERGKVSMLNTYRALISIVQMKPVAIYIIMTFILMMCAFSTYSATNLKLIEYGFPKEKLGLFGLLFLPLDFILPFMFVKCTIGPRPLTILVITLIPKLLVNCLFIPITHFTPYFRISTNDTLMMSSSSHNSFSWAFYAILTTAFTLDKIASNLIFVLHLAFGAKISDPVIGGTYLTLLTTITNFANGLGSSMCLTLIEPLTFRSCNRTEIFPGLYSNSSVALVNITPNVTCSGNKDCTGATESCVKLFDGYYVQVIAFLFIGIIFFICFLYPKAKYLESLPLSKFLYDPTVRQCCFRHGSSSQPKIDASDSAIISDNNTNQEGYTNIFMRSNLS</sequence>
<feature type="transmembrane region" description="Helical" evidence="5">
    <location>
        <begin position="101"/>
        <end position="124"/>
    </location>
</feature>
<feature type="transmembrane region" description="Helical" evidence="5">
    <location>
        <begin position="144"/>
        <end position="168"/>
    </location>
</feature>
<evidence type="ECO:0000256" key="1">
    <source>
        <dbReference type="ARBA" id="ARBA00004141"/>
    </source>
</evidence>
<dbReference type="GO" id="GO:0008521">
    <property type="term" value="F:acetyl-CoA transmembrane transporter activity"/>
    <property type="evidence" value="ECO:0007669"/>
    <property type="project" value="InterPro"/>
</dbReference>
<keyword evidence="7" id="KW-1185">Reference proteome</keyword>
<feature type="transmembrane region" description="Helical" evidence="5">
    <location>
        <begin position="62"/>
        <end position="80"/>
    </location>
</feature>
<reference evidence="6 7" key="1">
    <citation type="submission" date="2019-03" db="EMBL/GenBank/DDBJ databases">
        <title>An improved genome assembly of the fluke Schistosoma japonicum.</title>
        <authorList>
            <person name="Hu W."/>
            <person name="Luo F."/>
            <person name="Yin M."/>
            <person name="Mo X."/>
            <person name="Sun C."/>
            <person name="Wu Q."/>
            <person name="Zhu B."/>
            <person name="Xiang M."/>
            <person name="Wang J."/>
            <person name="Wang Y."/>
            <person name="Zhang T."/>
            <person name="Xu B."/>
            <person name="Zheng H."/>
            <person name="Feng Z."/>
        </authorList>
    </citation>
    <scope>NUCLEOTIDE SEQUENCE [LARGE SCALE GENOMIC DNA]</scope>
    <source>
        <strain evidence="6">HuSjv2</strain>
        <tissue evidence="6">Worms</tissue>
    </source>
</reference>
<organism evidence="6 7">
    <name type="scientific">Schistosoma japonicum</name>
    <name type="common">Blood fluke</name>
    <dbReference type="NCBI Taxonomy" id="6182"/>
    <lineage>
        <taxon>Eukaryota</taxon>
        <taxon>Metazoa</taxon>
        <taxon>Spiralia</taxon>
        <taxon>Lophotrochozoa</taxon>
        <taxon>Platyhelminthes</taxon>
        <taxon>Trematoda</taxon>
        <taxon>Digenea</taxon>
        <taxon>Strigeidida</taxon>
        <taxon>Schistosomatoidea</taxon>
        <taxon>Schistosomatidae</taxon>
        <taxon>Schistosoma</taxon>
    </lineage>
</organism>
<feature type="transmembrane region" description="Helical" evidence="5">
    <location>
        <begin position="387"/>
        <end position="414"/>
    </location>
</feature>
<dbReference type="PANTHER" id="PTHR12778">
    <property type="entry name" value="SOLUTE CARRIER FAMILY 33 ACETYL-COA TRANSPORTER -RELATED"/>
    <property type="match status" value="1"/>
</dbReference>
<evidence type="ECO:0000256" key="4">
    <source>
        <dbReference type="ARBA" id="ARBA00023136"/>
    </source>
</evidence>
<dbReference type="PANTHER" id="PTHR12778:SF9">
    <property type="entry name" value="ACETYL-COENZYME A TRANSPORTER 1"/>
    <property type="match status" value="1"/>
</dbReference>